<proteinExistence type="predicted"/>
<gene>
    <name evidence="1" type="ORF">Taro_032747</name>
</gene>
<organism evidence="1 2">
    <name type="scientific">Colocasia esculenta</name>
    <name type="common">Wild taro</name>
    <name type="synonym">Arum esculentum</name>
    <dbReference type="NCBI Taxonomy" id="4460"/>
    <lineage>
        <taxon>Eukaryota</taxon>
        <taxon>Viridiplantae</taxon>
        <taxon>Streptophyta</taxon>
        <taxon>Embryophyta</taxon>
        <taxon>Tracheophyta</taxon>
        <taxon>Spermatophyta</taxon>
        <taxon>Magnoliopsida</taxon>
        <taxon>Liliopsida</taxon>
        <taxon>Araceae</taxon>
        <taxon>Aroideae</taxon>
        <taxon>Colocasieae</taxon>
        <taxon>Colocasia</taxon>
    </lineage>
</organism>
<evidence type="ECO:0000313" key="2">
    <source>
        <dbReference type="Proteomes" id="UP000652761"/>
    </source>
</evidence>
<protein>
    <submittedName>
        <fullName evidence="1">Uncharacterized protein</fullName>
    </submittedName>
</protein>
<dbReference type="AlphaFoldDB" id="A0A843VY55"/>
<sequence length="82" mass="9048">MFLDCRPVQSRVVAVQGQYLRQCSSNSVVSVVQCSSSSVLYLEVHVHDGWRVDEGGGADDRCDAEVLVREESADVDAYTRVL</sequence>
<dbReference type="Proteomes" id="UP000652761">
    <property type="component" value="Unassembled WGS sequence"/>
</dbReference>
<evidence type="ECO:0000313" key="1">
    <source>
        <dbReference type="EMBL" id="MQM00017.1"/>
    </source>
</evidence>
<name>A0A843VY55_COLES</name>
<accession>A0A843VY55</accession>
<dbReference type="EMBL" id="NMUH01002444">
    <property type="protein sequence ID" value="MQM00017.1"/>
    <property type="molecule type" value="Genomic_DNA"/>
</dbReference>
<comment type="caution">
    <text evidence="1">The sequence shown here is derived from an EMBL/GenBank/DDBJ whole genome shotgun (WGS) entry which is preliminary data.</text>
</comment>
<reference evidence="1" key="1">
    <citation type="submission" date="2017-07" db="EMBL/GenBank/DDBJ databases">
        <title>Taro Niue Genome Assembly and Annotation.</title>
        <authorList>
            <person name="Atibalentja N."/>
            <person name="Keating K."/>
            <person name="Fields C.J."/>
        </authorList>
    </citation>
    <scope>NUCLEOTIDE SEQUENCE</scope>
    <source>
        <strain evidence="1">Niue_2</strain>
        <tissue evidence="1">Leaf</tissue>
    </source>
</reference>
<keyword evidence="2" id="KW-1185">Reference proteome</keyword>